<sequence length="315" mass="34178">MTKDYQNSEKMAPSNPPQSPQDQVMDFINNLGDQMEEVFSQAASPQTERGDQPASEKEAKAQGNPPDYEQAEQTGESSAHANRGNGGDRRERQQWGGPWGGGNWREHPNPWVQMANSFAESFTNPNPNGPPPHPGMFFGGGGPGGFGGHGGCRGGRGGFGGFGGRGSYQGPWGWGSHRGRWGNRGGHCHRPDNNGSQEFTPAVDLFDTPDSFVIHVALPGAIKEDIGINYDFDNAELQISGVVHRPGNEEFQKHLVDGERRVGAFDRKIKLESNGKTVPVDADGITAKLENGLLEVTVPKLRKSDEPEKKKINIE</sequence>
<evidence type="ECO:0000256" key="2">
    <source>
        <dbReference type="PROSITE-ProRule" id="PRU00285"/>
    </source>
</evidence>
<dbReference type="InterPro" id="IPR031107">
    <property type="entry name" value="Small_HSP"/>
</dbReference>
<dbReference type="Proteomes" id="UP001373714">
    <property type="component" value="Unassembled WGS sequence"/>
</dbReference>
<feature type="region of interest" description="Disordered" evidence="4">
    <location>
        <begin position="121"/>
        <end position="142"/>
    </location>
</feature>
<evidence type="ECO:0000313" key="6">
    <source>
        <dbReference type="EMBL" id="KAK6346296.1"/>
    </source>
</evidence>
<comment type="caution">
    <text evidence="6">The sequence shown here is derived from an EMBL/GenBank/DDBJ whole genome shotgun (WGS) entry which is preliminary data.</text>
</comment>
<dbReference type="InterPro" id="IPR008978">
    <property type="entry name" value="HSP20-like_chaperone"/>
</dbReference>
<accession>A0AAV9UV27</accession>
<comment type="similarity">
    <text evidence="2 3">Belongs to the small heat shock protein (HSP20) family.</text>
</comment>
<evidence type="ECO:0000256" key="3">
    <source>
        <dbReference type="RuleBase" id="RU003616"/>
    </source>
</evidence>
<gene>
    <name evidence="6" type="ORF">TWF730_010625</name>
</gene>
<evidence type="ECO:0000256" key="1">
    <source>
        <dbReference type="ARBA" id="ARBA00023016"/>
    </source>
</evidence>
<keyword evidence="7" id="KW-1185">Reference proteome</keyword>
<organism evidence="6 7">
    <name type="scientific">Orbilia blumenaviensis</name>
    <dbReference type="NCBI Taxonomy" id="1796055"/>
    <lineage>
        <taxon>Eukaryota</taxon>
        <taxon>Fungi</taxon>
        <taxon>Dikarya</taxon>
        <taxon>Ascomycota</taxon>
        <taxon>Pezizomycotina</taxon>
        <taxon>Orbiliomycetes</taxon>
        <taxon>Orbiliales</taxon>
        <taxon>Orbiliaceae</taxon>
        <taxon>Orbilia</taxon>
    </lineage>
</organism>
<feature type="compositionally biased region" description="Basic and acidic residues" evidence="4">
    <location>
        <begin position="48"/>
        <end position="60"/>
    </location>
</feature>
<dbReference type="SUPFAM" id="SSF49764">
    <property type="entry name" value="HSP20-like chaperones"/>
    <property type="match status" value="1"/>
</dbReference>
<feature type="domain" description="SHSP" evidence="5">
    <location>
        <begin position="194"/>
        <end position="315"/>
    </location>
</feature>
<dbReference type="EMBL" id="JAVHNS010000008">
    <property type="protein sequence ID" value="KAK6346296.1"/>
    <property type="molecule type" value="Genomic_DNA"/>
</dbReference>
<evidence type="ECO:0000259" key="5">
    <source>
        <dbReference type="PROSITE" id="PS01031"/>
    </source>
</evidence>
<dbReference type="PANTHER" id="PTHR11527">
    <property type="entry name" value="HEAT-SHOCK PROTEIN 20 FAMILY MEMBER"/>
    <property type="match status" value="1"/>
</dbReference>
<dbReference type="Pfam" id="PF00011">
    <property type="entry name" value="HSP20"/>
    <property type="match status" value="1"/>
</dbReference>
<feature type="region of interest" description="Disordered" evidence="4">
    <location>
        <begin position="1"/>
        <end position="109"/>
    </location>
</feature>
<feature type="compositionally biased region" description="Polar residues" evidence="4">
    <location>
        <begin position="71"/>
        <end position="80"/>
    </location>
</feature>
<name>A0AAV9UV27_9PEZI</name>
<dbReference type="CDD" id="cd06464">
    <property type="entry name" value="ACD_sHsps-like"/>
    <property type="match status" value="1"/>
</dbReference>
<evidence type="ECO:0000313" key="7">
    <source>
        <dbReference type="Proteomes" id="UP001373714"/>
    </source>
</evidence>
<keyword evidence="1" id="KW-0346">Stress response</keyword>
<dbReference type="InterPro" id="IPR002068">
    <property type="entry name" value="A-crystallin/Hsp20_dom"/>
</dbReference>
<evidence type="ECO:0000256" key="4">
    <source>
        <dbReference type="SAM" id="MobiDB-lite"/>
    </source>
</evidence>
<dbReference type="PROSITE" id="PS01031">
    <property type="entry name" value="SHSP"/>
    <property type="match status" value="1"/>
</dbReference>
<dbReference type="Gene3D" id="2.60.40.790">
    <property type="match status" value="1"/>
</dbReference>
<dbReference type="AlphaFoldDB" id="A0AAV9UV27"/>
<proteinExistence type="inferred from homology"/>
<protein>
    <recommendedName>
        <fullName evidence="5">SHSP domain-containing protein</fullName>
    </recommendedName>
</protein>
<reference evidence="6 7" key="1">
    <citation type="submission" date="2019-10" db="EMBL/GenBank/DDBJ databases">
        <authorList>
            <person name="Palmer J.M."/>
        </authorList>
    </citation>
    <scope>NUCLEOTIDE SEQUENCE [LARGE SCALE GENOMIC DNA]</scope>
    <source>
        <strain evidence="6 7">TWF730</strain>
    </source>
</reference>